<dbReference type="AlphaFoldDB" id="A0A3B0WH48"/>
<gene>
    <name evidence="1" type="ORF">MNBD_GAMMA06-363</name>
</gene>
<accession>A0A3B0WH48</accession>
<evidence type="ECO:0000313" key="1">
    <source>
        <dbReference type="EMBL" id="VAW51653.1"/>
    </source>
</evidence>
<name>A0A3B0WH48_9ZZZZ</name>
<sequence length="117" mass="13514">MFKKLKILFVLLLITGSGAVNADLAIIYIKIIKAVSWIGNGARNFFEYVLEMGESRHKRYWSRKMSVGKQWLPKELSSHEKILEWVRNNPLGIAYINTKVVDDTVKVLFVVNVFEDL</sequence>
<proteinExistence type="predicted"/>
<reference evidence="1" key="1">
    <citation type="submission" date="2018-06" db="EMBL/GenBank/DDBJ databases">
        <authorList>
            <person name="Zhirakovskaya E."/>
        </authorList>
    </citation>
    <scope>NUCLEOTIDE SEQUENCE</scope>
</reference>
<protein>
    <submittedName>
        <fullName evidence="1">Uncharacterized protein</fullName>
    </submittedName>
</protein>
<organism evidence="1">
    <name type="scientific">hydrothermal vent metagenome</name>
    <dbReference type="NCBI Taxonomy" id="652676"/>
    <lineage>
        <taxon>unclassified sequences</taxon>
        <taxon>metagenomes</taxon>
        <taxon>ecological metagenomes</taxon>
    </lineage>
</organism>
<dbReference type="EMBL" id="UOFD01000033">
    <property type="protein sequence ID" value="VAW51653.1"/>
    <property type="molecule type" value="Genomic_DNA"/>
</dbReference>